<dbReference type="InterPro" id="IPR012337">
    <property type="entry name" value="RNaseH-like_sf"/>
</dbReference>
<accession>A0A060WAS5</accession>
<dbReference type="STRING" id="8022.A0A060WAS5"/>
<dbReference type="Gene3D" id="3.30.420.10">
    <property type="entry name" value="Ribonuclease H-like superfamily/Ribonuclease H"/>
    <property type="match status" value="1"/>
</dbReference>
<evidence type="ECO:0000313" key="3">
    <source>
        <dbReference type="EMBL" id="CDQ64403.1"/>
    </source>
</evidence>
<dbReference type="SUPFAM" id="SSF53098">
    <property type="entry name" value="Ribonuclease H-like"/>
    <property type="match status" value="1"/>
</dbReference>
<dbReference type="AlphaFoldDB" id="A0A060WAS5"/>
<sequence length="183" mass="20625">MDYFPKWPEPYALPDQEAETIVDTLTAGMFSRFGAAESIHSDQGRNFESRVFATMCERLSMHKTRTTPLHPQSDGLVERFNKTLGQQLAVVSSKHQRDWDKHLPMVLMACRSAVQDSTSCTPALLMLGREIRSPAEMAFGRPLDRPHVPPGQEYARRLQDRPETPGPPGDSPHLRQRAAGECR</sequence>
<dbReference type="PROSITE" id="PS50994">
    <property type="entry name" value="INTEGRASE"/>
    <property type="match status" value="1"/>
</dbReference>
<dbReference type="EMBL" id="FR904470">
    <property type="protein sequence ID" value="CDQ64403.1"/>
    <property type="molecule type" value="Genomic_DNA"/>
</dbReference>
<dbReference type="InterPro" id="IPR050951">
    <property type="entry name" value="Retrovirus_Pol_polyprotein"/>
</dbReference>
<dbReference type="InterPro" id="IPR036397">
    <property type="entry name" value="RNaseH_sf"/>
</dbReference>
<evidence type="ECO:0000256" key="1">
    <source>
        <dbReference type="SAM" id="MobiDB-lite"/>
    </source>
</evidence>
<evidence type="ECO:0000259" key="2">
    <source>
        <dbReference type="PROSITE" id="PS50994"/>
    </source>
</evidence>
<protein>
    <recommendedName>
        <fullName evidence="2">Integrase catalytic domain-containing protein</fullName>
    </recommendedName>
</protein>
<reference evidence="3" key="1">
    <citation type="journal article" date="2014" name="Nat. Commun.">
        <title>The rainbow trout genome provides novel insights into evolution after whole-genome duplication in vertebrates.</title>
        <authorList>
            <person name="Berthelot C."/>
            <person name="Brunet F."/>
            <person name="Chalopin D."/>
            <person name="Juanchich A."/>
            <person name="Bernard M."/>
            <person name="Noel B."/>
            <person name="Bento P."/>
            <person name="Da Silva C."/>
            <person name="Labadie K."/>
            <person name="Alberti A."/>
            <person name="Aury J.M."/>
            <person name="Louis A."/>
            <person name="Dehais P."/>
            <person name="Bardou P."/>
            <person name="Montfort J."/>
            <person name="Klopp C."/>
            <person name="Cabau C."/>
            <person name="Gaspin C."/>
            <person name="Thorgaard G.H."/>
            <person name="Boussaha M."/>
            <person name="Quillet E."/>
            <person name="Guyomard R."/>
            <person name="Galiana D."/>
            <person name="Bobe J."/>
            <person name="Volff J.N."/>
            <person name="Genet C."/>
            <person name="Wincker P."/>
            <person name="Jaillon O."/>
            <person name="Roest Crollius H."/>
            <person name="Guiguen Y."/>
        </authorList>
    </citation>
    <scope>NUCLEOTIDE SEQUENCE [LARGE SCALE GENOMIC DNA]</scope>
</reference>
<dbReference type="GO" id="GO:0003676">
    <property type="term" value="F:nucleic acid binding"/>
    <property type="evidence" value="ECO:0007669"/>
    <property type="project" value="InterPro"/>
</dbReference>
<feature type="domain" description="Integrase catalytic" evidence="2">
    <location>
        <begin position="1"/>
        <end position="130"/>
    </location>
</feature>
<dbReference type="InterPro" id="IPR001584">
    <property type="entry name" value="Integrase_cat-core"/>
</dbReference>
<dbReference type="Proteomes" id="UP000193380">
    <property type="component" value="Unassembled WGS sequence"/>
</dbReference>
<dbReference type="GO" id="GO:0015074">
    <property type="term" value="P:DNA integration"/>
    <property type="evidence" value="ECO:0007669"/>
    <property type="project" value="InterPro"/>
</dbReference>
<proteinExistence type="predicted"/>
<dbReference type="PANTHER" id="PTHR37984:SF15">
    <property type="entry name" value="INTEGRASE CATALYTIC DOMAIN-CONTAINING PROTEIN"/>
    <property type="match status" value="1"/>
</dbReference>
<dbReference type="PANTHER" id="PTHR37984">
    <property type="entry name" value="PROTEIN CBG26694"/>
    <property type="match status" value="1"/>
</dbReference>
<dbReference type="PaxDb" id="8022-A0A060WAS5"/>
<name>A0A060WAS5_ONCMY</name>
<dbReference type="FunFam" id="3.30.420.10:FF:000032">
    <property type="entry name" value="Retrovirus-related Pol polyprotein from transposon 297-like Protein"/>
    <property type="match status" value="1"/>
</dbReference>
<evidence type="ECO:0000313" key="4">
    <source>
        <dbReference type="Proteomes" id="UP000193380"/>
    </source>
</evidence>
<feature type="region of interest" description="Disordered" evidence="1">
    <location>
        <begin position="138"/>
        <end position="183"/>
    </location>
</feature>
<feature type="compositionally biased region" description="Basic and acidic residues" evidence="1">
    <location>
        <begin position="154"/>
        <end position="163"/>
    </location>
</feature>
<organism evidence="3 4">
    <name type="scientific">Oncorhynchus mykiss</name>
    <name type="common">Rainbow trout</name>
    <name type="synonym">Salmo gairdneri</name>
    <dbReference type="NCBI Taxonomy" id="8022"/>
    <lineage>
        <taxon>Eukaryota</taxon>
        <taxon>Metazoa</taxon>
        <taxon>Chordata</taxon>
        <taxon>Craniata</taxon>
        <taxon>Vertebrata</taxon>
        <taxon>Euteleostomi</taxon>
        <taxon>Actinopterygii</taxon>
        <taxon>Neopterygii</taxon>
        <taxon>Teleostei</taxon>
        <taxon>Protacanthopterygii</taxon>
        <taxon>Salmoniformes</taxon>
        <taxon>Salmonidae</taxon>
        <taxon>Salmoninae</taxon>
        <taxon>Oncorhynchus</taxon>
    </lineage>
</organism>
<gene>
    <name evidence="3" type="ORF">GSONMT00071186001</name>
</gene>
<reference evidence="3" key="2">
    <citation type="submission" date="2014-03" db="EMBL/GenBank/DDBJ databases">
        <authorList>
            <person name="Genoscope - CEA"/>
        </authorList>
    </citation>
    <scope>NUCLEOTIDE SEQUENCE</scope>
</reference>